<dbReference type="NCBIfam" id="TIGR01221">
    <property type="entry name" value="rmlC"/>
    <property type="match status" value="1"/>
</dbReference>
<dbReference type="CDD" id="cd00438">
    <property type="entry name" value="cupin_RmlC"/>
    <property type="match status" value="1"/>
</dbReference>
<comment type="subunit">
    <text evidence="5">Homodimer.</text>
</comment>
<dbReference type="PANTHER" id="PTHR21047">
    <property type="entry name" value="DTDP-6-DEOXY-D-GLUCOSE-3,5 EPIMERASE"/>
    <property type="match status" value="1"/>
</dbReference>
<dbReference type="GO" id="GO:0008830">
    <property type="term" value="F:dTDP-4-dehydrorhamnose 3,5-epimerase activity"/>
    <property type="evidence" value="ECO:0007669"/>
    <property type="project" value="UniProtKB-EC"/>
</dbReference>
<dbReference type="InterPro" id="IPR014710">
    <property type="entry name" value="RmlC-like_jellyroll"/>
</dbReference>
<evidence type="ECO:0000256" key="5">
    <source>
        <dbReference type="RuleBase" id="RU364069"/>
    </source>
</evidence>
<dbReference type="Gene3D" id="2.60.120.10">
    <property type="entry name" value="Jelly Rolls"/>
    <property type="match status" value="1"/>
</dbReference>
<accession>A0ABS0J847</accession>
<evidence type="ECO:0000256" key="1">
    <source>
        <dbReference type="ARBA" id="ARBA00001298"/>
    </source>
</evidence>
<comment type="catalytic activity">
    <reaction evidence="1 5">
        <text>dTDP-4-dehydro-6-deoxy-alpha-D-glucose = dTDP-4-dehydro-beta-L-rhamnose</text>
        <dbReference type="Rhea" id="RHEA:16969"/>
        <dbReference type="ChEBI" id="CHEBI:57649"/>
        <dbReference type="ChEBI" id="CHEBI:62830"/>
        <dbReference type="EC" id="5.1.3.13"/>
    </reaction>
</comment>
<keyword evidence="5 6" id="KW-0413">Isomerase</keyword>
<comment type="function">
    <text evidence="2 5">Catalyzes the epimerization of the C3' and C5'positions of dTDP-6-deoxy-D-xylo-4-hexulose, forming dTDP-6-deoxy-L-lyxo-4-hexulose.</text>
</comment>
<evidence type="ECO:0000256" key="3">
    <source>
        <dbReference type="ARBA" id="ARBA00012098"/>
    </source>
</evidence>
<dbReference type="InterPro" id="IPR011051">
    <property type="entry name" value="RmlC_Cupin_sf"/>
</dbReference>
<evidence type="ECO:0000313" key="7">
    <source>
        <dbReference type="Proteomes" id="UP001194469"/>
    </source>
</evidence>
<dbReference type="Proteomes" id="UP001194469">
    <property type="component" value="Unassembled WGS sequence"/>
</dbReference>
<proteinExistence type="inferred from homology"/>
<name>A0ABS0J847_9BACT</name>
<dbReference type="EMBL" id="VRYY01000651">
    <property type="protein sequence ID" value="MBG3878625.1"/>
    <property type="molecule type" value="Genomic_DNA"/>
</dbReference>
<comment type="caution">
    <text evidence="6">The sequence shown here is derived from an EMBL/GenBank/DDBJ whole genome shotgun (WGS) entry which is preliminary data.</text>
</comment>
<dbReference type="InterPro" id="IPR000888">
    <property type="entry name" value="RmlC-like"/>
</dbReference>
<dbReference type="PANTHER" id="PTHR21047:SF2">
    <property type="entry name" value="THYMIDINE DIPHOSPHO-4-KETO-RHAMNOSE 3,5-EPIMERASE"/>
    <property type="match status" value="1"/>
</dbReference>
<dbReference type="SUPFAM" id="SSF51182">
    <property type="entry name" value="RmlC-like cupins"/>
    <property type="match status" value="1"/>
</dbReference>
<dbReference type="EC" id="5.1.3.13" evidence="3 5"/>
<evidence type="ECO:0000256" key="2">
    <source>
        <dbReference type="ARBA" id="ARBA00001997"/>
    </source>
</evidence>
<evidence type="ECO:0000313" key="6">
    <source>
        <dbReference type="EMBL" id="MBG3878625.1"/>
    </source>
</evidence>
<protein>
    <recommendedName>
        <fullName evidence="4 5">dTDP-4-dehydrorhamnose 3,5-epimerase</fullName>
        <ecNumber evidence="3 5">5.1.3.13</ecNumber>
    </recommendedName>
    <alternativeName>
        <fullName evidence="5">Thymidine diphospho-4-keto-rhamnose 3,5-epimerase</fullName>
    </alternativeName>
</protein>
<evidence type="ECO:0000256" key="4">
    <source>
        <dbReference type="ARBA" id="ARBA00019595"/>
    </source>
</evidence>
<reference evidence="6 7" key="1">
    <citation type="submission" date="2019-08" db="EMBL/GenBank/DDBJ databases">
        <authorList>
            <person name="Luo N."/>
        </authorList>
    </citation>
    <scope>NUCLEOTIDE SEQUENCE [LARGE SCALE GENOMIC DNA]</scope>
    <source>
        <strain evidence="6 7">NCIMB 9442</strain>
    </source>
</reference>
<comment type="pathway">
    <text evidence="5">Carbohydrate biosynthesis; dTDP-L-rhamnose biosynthesis.</text>
</comment>
<comment type="similarity">
    <text evidence="5">Belongs to the dTDP-4-dehydrorhamnose 3,5-epimerase family.</text>
</comment>
<gene>
    <name evidence="6" type="primary">rfbC</name>
    <name evidence="6" type="ORF">FVW20_16840</name>
</gene>
<sequence>MDKKHKLRSSPQLRFCIPNPRAWATVLAIRTRRGIGARRGFKKAPQSGKRFGDSTFTGTGGPLQIIETGIPGLLRLEPRVFRDERGFFLETYRRDLFAALGVSAGFVQDNHARSEQPGVMRGLHFQLPPATQAKLVWVTRGAVFDVAVDLRVGSPSYGQWYGCELSERNFARLFVPQGFAHGYMTLEPGTEFQYKVDAYYSPEHDAGIAWDDPDLGIAWPDISPILPVLSDKDRRLPRLRDFRSPFTFEPASPAKADA</sequence>
<keyword evidence="7" id="KW-1185">Reference proteome</keyword>
<dbReference type="Pfam" id="PF00908">
    <property type="entry name" value="dTDP_sugar_isom"/>
    <property type="match status" value="1"/>
</dbReference>
<organism evidence="6 7">
    <name type="scientific">Nitratidesulfovibrio oxamicus</name>
    <dbReference type="NCBI Taxonomy" id="32016"/>
    <lineage>
        <taxon>Bacteria</taxon>
        <taxon>Pseudomonadati</taxon>
        <taxon>Thermodesulfobacteriota</taxon>
        <taxon>Desulfovibrionia</taxon>
        <taxon>Desulfovibrionales</taxon>
        <taxon>Desulfovibrionaceae</taxon>
        <taxon>Nitratidesulfovibrio</taxon>
    </lineage>
</organism>